<keyword evidence="2" id="KW-1185">Reference proteome</keyword>
<organism evidence="1 2">
    <name type="scientific">Umboniibacter marinipuniceus</name>
    <dbReference type="NCBI Taxonomy" id="569599"/>
    <lineage>
        <taxon>Bacteria</taxon>
        <taxon>Pseudomonadati</taxon>
        <taxon>Pseudomonadota</taxon>
        <taxon>Gammaproteobacteria</taxon>
        <taxon>Cellvibrionales</taxon>
        <taxon>Cellvibrionaceae</taxon>
        <taxon>Umboniibacter</taxon>
    </lineage>
</organism>
<dbReference type="AlphaFoldDB" id="A0A3M0AEI8"/>
<reference evidence="1 2" key="1">
    <citation type="submission" date="2018-10" db="EMBL/GenBank/DDBJ databases">
        <title>Genomic Encyclopedia of Type Strains, Phase IV (KMG-IV): sequencing the most valuable type-strain genomes for metagenomic binning, comparative biology and taxonomic classification.</title>
        <authorList>
            <person name="Goeker M."/>
        </authorList>
    </citation>
    <scope>NUCLEOTIDE SEQUENCE [LARGE SCALE GENOMIC DNA]</scope>
    <source>
        <strain evidence="1 2">DSM 25080</strain>
    </source>
</reference>
<dbReference type="OrthoDB" id="5592973at2"/>
<proteinExistence type="predicted"/>
<evidence type="ECO:0008006" key="3">
    <source>
        <dbReference type="Google" id="ProtNLM"/>
    </source>
</evidence>
<gene>
    <name evidence="1" type="ORF">DFR27_0514</name>
</gene>
<comment type="caution">
    <text evidence="1">The sequence shown here is derived from an EMBL/GenBank/DDBJ whole genome shotgun (WGS) entry which is preliminary data.</text>
</comment>
<accession>A0A3M0AEI8</accession>
<protein>
    <recommendedName>
        <fullName evidence="3">TIGR02450 family Trp-rich protein</fullName>
    </recommendedName>
</protein>
<dbReference type="RefSeq" id="WP_121875886.1">
    <property type="nucleotide sequence ID" value="NZ_REFJ01000001.1"/>
</dbReference>
<evidence type="ECO:0000313" key="1">
    <source>
        <dbReference type="EMBL" id="RMA82564.1"/>
    </source>
</evidence>
<dbReference type="Pfam" id="PF09493">
    <property type="entry name" value="DUF2389"/>
    <property type="match status" value="1"/>
</dbReference>
<dbReference type="Proteomes" id="UP000267187">
    <property type="component" value="Unassembled WGS sequence"/>
</dbReference>
<dbReference type="EMBL" id="REFJ01000001">
    <property type="protein sequence ID" value="RMA82564.1"/>
    <property type="molecule type" value="Genomic_DNA"/>
</dbReference>
<dbReference type="InterPro" id="IPR012663">
    <property type="entry name" value="CHP02450_Tryp"/>
</dbReference>
<sequence>MNILSPKALMKSKWTHLEPVNKERHFMVTRVCYDEDQRVELCELEAVMTGRVQAIDWRSLKDNTKWQQGWL</sequence>
<name>A0A3M0AEI8_9GAMM</name>
<evidence type="ECO:0000313" key="2">
    <source>
        <dbReference type="Proteomes" id="UP000267187"/>
    </source>
</evidence>
<dbReference type="NCBIfam" id="TIGR02450">
    <property type="entry name" value="TIGR02450 family Trp-rich protein"/>
    <property type="match status" value="1"/>
</dbReference>